<dbReference type="PANTHER" id="PTHR44591">
    <property type="entry name" value="STRESS RESPONSE REGULATOR PROTEIN 1"/>
    <property type="match status" value="1"/>
</dbReference>
<protein>
    <recommendedName>
        <fullName evidence="2">Response regulatory domain-containing protein</fullName>
    </recommendedName>
</protein>
<accession>A0A0F9KHT2</accession>
<dbReference type="PROSITE" id="PS50110">
    <property type="entry name" value="RESPONSE_REGULATORY"/>
    <property type="match status" value="1"/>
</dbReference>
<dbReference type="InterPro" id="IPR011006">
    <property type="entry name" value="CheY-like_superfamily"/>
</dbReference>
<dbReference type="AlphaFoldDB" id="A0A0F9KHT2"/>
<dbReference type="EMBL" id="LAZR01007980">
    <property type="protein sequence ID" value="KKM81699.1"/>
    <property type="molecule type" value="Genomic_DNA"/>
</dbReference>
<feature type="domain" description="Response regulatory" evidence="2">
    <location>
        <begin position="5"/>
        <end position="120"/>
    </location>
</feature>
<dbReference type="SUPFAM" id="SSF52172">
    <property type="entry name" value="CheY-like"/>
    <property type="match status" value="1"/>
</dbReference>
<name>A0A0F9KHT2_9ZZZZ</name>
<dbReference type="Gene3D" id="3.40.50.2300">
    <property type="match status" value="1"/>
</dbReference>
<evidence type="ECO:0000259" key="2">
    <source>
        <dbReference type="PROSITE" id="PS50110"/>
    </source>
</evidence>
<dbReference type="GO" id="GO:0000160">
    <property type="term" value="P:phosphorelay signal transduction system"/>
    <property type="evidence" value="ECO:0007669"/>
    <property type="project" value="InterPro"/>
</dbReference>
<dbReference type="PANTHER" id="PTHR44591:SF3">
    <property type="entry name" value="RESPONSE REGULATORY DOMAIN-CONTAINING PROTEIN"/>
    <property type="match status" value="1"/>
</dbReference>
<reference evidence="3" key="1">
    <citation type="journal article" date="2015" name="Nature">
        <title>Complex archaea that bridge the gap between prokaryotes and eukaryotes.</title>
        <authorList>
            <person name="Spang A."/>
            <person name="Saw J.H."/>
            <person name="Jorgensen S.L."/>
            <person name="Zaremba-Niedzwiedzka K."/>
            <person name="Martijn J."/>
            <person name="Lind A.E."/>
            <person name="van Eijk R."/>
            <person name="Schleper C."/>
            <person name="Guy L."/>
            <person name="Ettema T.J."/>
        </authorList>
    </citation>
    <scope>NUCLEOTIDE SEQUENCE</scope>
</reference>
<evidence type="ECO:0000313" key="3">
    <source>
        <dbReference type="EMBL" id="KKM81699.1"/>
    </source>
</evidence>
<evidence type="ECO:0000256" key="1">
    <source>
        <dbReference type="ARBA" id="ARBA00022553"/>
    </source>
</evidence>
<keyword evidence="1" id="KW-0597">Phosphoprotein</keyword>
<gene>
    <name evidence="3" type="ORF">LCGC14_1327200</name>
</gene>
<dbReference type="Pfam" id="PF00072">
    <property type="entry name" value="Response_reg"/>
    <property type="match status" value="1"/>
</dbReference>
<organism evidence="3">
    <name type="scientific">marine sediment metagenome</name>
    <dbReference type="NCBI Taxonomy" id="412755"/>
    <lineage>
        <taxon>unclassified sequences</taxon>
        <taxon>metagenomes</taxon>
        <taxon>ecological metagenomes</taxon>
    </lineage>
</organism>
<dbReference type="SMART" id="SM00448">
    <property type="entry name" value="REC"/>
    <property type="match status" value="1"/>
</dbReference>
<dbReference type="InterPro" id="IPR001789">
    <property type="entry name" value="Sig_transdc_resp-reg_receiver"/>
</dbReference>
<proteinExistence type="predicted"/>
<sequence length="125" mass="13939">MSGERILIVEDEAIQGMAAKDVLAKDGYDVMPVPFTGEEAIELIEQSPPDLAIIDITLGDEIDGIQVARHLLKKHKVPIIYLTAHTDDETIDEAKKTEPFGFIYKPCEDRDLLKMVDEALKDTDT</sequence>
<dbReference type="InterPro" id="IPR050595">
    <property type="entry name" value="Bact_response_regulator"/>
</dbReference>
<dbReference type="CDD" id="cd17534">
    <property type="entry name" value="REC_DC-like"/>
    <property type="match status" value="1"/>
</dbReference>
<comment type="caution">
    <text evidence="3">The sequence shown here is derived from an EMBL/GenBank/DDBJ whole genome shotgun (WGS) entry which is preliminary data.</text>
</comment>